<feature type="transmembrane region" description="Helical" evidence="8">
    <location>
        <begin position="199"/>
        <end position="218"/>
    </location>
</feature>
<feature type="transmembrane region" description="Helical" evidence="8">
    <location>
        <begin position="81"/>
        <end position="103"/>
    </location>
</feature>
<keyword evidence="5 8" id="KW-1133">Transmembrane helix</keyword>
<dbReference type="Gene3D" id="1.10.3860.10">
    <property type="entry name" value="Sodium:dicarboxylate symporter"/>
    <property type="match status" value="1"/>
</dbReference>
<dbReference type="InterPro" id="IPR001991">
    <property type="entry name" value="Na-dicarboxylate_symporter"/>
</dbReference>
<keyword evidence="10" id="KW-1185">Reference proteome</keyword>
<dbReference type="GO" id="GO:0016020">
    <property type="term" value="C:membrane"/>
    <property type="evidence" value="ECO:0007669"/>
    <property type="project" value="UniProtKB-SubCell"/>
</dbReference>
<reference evidence="9 10" key="1">
    <citation type="submission" date="2017-06" db="EMBL/GenBank/DDBJ databases">
        <authorList>
            <person name="Kim H.J."/>
            <person name="Triplett B.A."/>
        </authorList>
    </citation>
    <scope>NUCLEOTIDE SEQUENCE [LARGE SCALE GENOMIC DNA]</scope>
    <source>
        <strain evidence="9 10">DSM 25597</strain>
    </source>
</reference>
<organism evidence="9 10">
    <name type="scientific">Dokdonia pacifica</name>
    <dbReference type="NCBI Taxonomy" id="1627892"/>
    <lineage>
        <taxon>Bacteria</taxon>
        <taxon>Pseudomonadati</taxon>
        <taxon>Bacteroidota</taxon>
        <taxon>Flavobacteriia</taxon>
        <taxon>Flavobacteriales</taxon>
        <taxon>Flavobacteriaceae</taxon>
        <taxon>Dokdonia</taxon>
    </lineage>
</organism>
<feature type="transmembrane region" description="Helical" evidence="8">
    <location>
        <begin position="12"/>
        <end position="30"/>
    </location>
</feature>
<feature type="transmembrane region" description="Helical" evidence="8">
    <location>
        <begin position="390"/>
        <end position="407"/>
    </location>
</feature>
<keyword evidence="4" id="KW-0769">Symport</keyword>
<feature type="transmembrane region" description="Helical" evidence="8">
    <location>
        <begin position="239"/>
        <end position="259"/>
    </location>
</feature>
<dbReference type="PANTHER" id="PTHR11958:SF63">
    <property type="entry name" value="AMINO ACID TRANSPORTER"/>
    <property type="match status" value="1"/>
</dbReference>
<accession>A0A239ASB9</accession>
<dbReference type="EMBL" id="FZNY01000005">
    <property type="protein sequence ID" value="SNR97878.1"/>
    <property type="molecule type" value="Genomic_DNA"/>
</dbReference>
<dbReference type="RefSeq" id="WP_089372329.1">
    <property type="nucleotide sequence ID" value="NZ_BMEP01000006.1"/>
</dbReference>
<dbReference type="GO" id="GO:1902475">
    <property type="term" value="P:L-alpha-amino acid transmembrane transport"/>
    <property type="evidence" value="ECO:0007669"/>
    <property type="project" value="UniProtKB-ARBA"/>
</dbReference>
<feature type="transmembrane region" description="Helical" evidence="8">
    <location>
        <begin position="413"/>
        <end position="433"/>
    </location>
</feature>
<dbReference type="Pfam" id="PF00375">
    <property type="entry name" value="SDF"/>
    <property type="match status" value="1"/>
</dbReference>
<keyword evidence="6 8" id="KW-0472">Membrane</keyword>
<dbReference type="AlphaFoldDB" id="A0A239ASB9"/>
<dbReference type="OrthoDB" id="9768885at2"/>
<evidence type="ECO:0000256" key="3">
    <source>
        <dbReference type="ARBA" id="ARBA00022692"/>
    </source>
</evidence>
<keyword evidence="7" id="KW-0325">Glycoprotein</keyword>
<evidence type="ECO:0000256" key="8">
    <source>
        <dbReference type="SAM" id="Phobius"/>
    </source>
</evidence>
<dbReference type="Proteomes" id="UP000198379">
    <property type="component" value="Unassembled WGS sequence"/>
</dbReference>
<proteinExistence type="predicted"/>
<evidence type="ECO:0000256" key="7">
    <source>
        <dbReference type="ARBA" id="ARBA00023180"/>
    </source>
</evidence>
<comment type="subcellular location">
    <subcellularLocation>
        <location evidence="1">Membrane</location>
        <topology evidence="1">Multi-pass membrane protein</topology>
    </subcellularLocation>
</comment>
<feature type="transmembrane region" description="Helical" evidence="8">
    <location>
        <begin position="353"/>
        <end position="378"/>
    </location>
</feature>
<evidence type="ECO:0000256" key="1">
    <source>
        <dbReference type="ARBA" id="ARBA00004141"/>
    </source>
</evidence>
<sequence>MKKLALHWKIIIGLVLGIIWALVSSSLGWSTFTDNWIAPFGTIFINLLKLIAVPLVLFSIINGVTGIGDPSSLGRMGGKTLIAYLATTLLAVALGLVLVNVMMPGKMVDESSRIDNRISYELWAQDAGVEVKDGLNFLQDPQYKDRVAAVTEVEKNKTIDEAVASRLETVEKNKKDGPLKPLVDLVPQNIFKSLTDNGLMLQVIFFALFFGISLLFIPKEKAAPVIKLVDGMMEAFLKMIDFVMQAAPFFVFALLAGVISKMAGNDVGKVIEIFKGLSWYSFTVVLGLALMVFIVYPLIMKLIVRVVPYGGFFKAMGLAQTTAFSTSSSAATLPVTMECVEDNLGVDKKITSFVLPIGATVNMDGTVLYQAIVVVFLAQFHMIDLTLGQQLTIVLTATLASIGSAAVPSAGLVMLIVVLGSVGLNPAWIAIIFPVDRILDMCRTVVNVTGDATVSSIIAKGEGMMNYDPNKDPDDAFDPEK</sequence>
<evidence type="ECO:0000313" key="10">
    <source>
        <dbReference type="Proteomes" id="UP000198379"/>
    </source>
</evidence>
<evidence type="ECO:0000256" key="2">
    <source>
        <dbReference type="ARBA" id="ARBA00022448"/>
    </source>
</evidence>
<evidence type="ECO:0000256" key="6">
    <source>
        <dbReference type="ARBA" id="ARBA00023136"/>
    </source>
</evidence>
<evidence type="ECO:0000256" key="4">
    <source>
        <dbReference type="ARBA" id="ARBA00022847"/>
    </source>
</evidence>
<dbReference type="GO" id="GO:0015293">
    <property type="term" value="F:symporter activity"/>
    <property type="evidence" value="ECO:0007669"/>
    <property type="project" value="UniProtKB-KW"/>
</dbReference>
<name>A0A239ASB9_9FLAO</name>
<dbReference type="InterPro" id="IPR036458">
    <property type="entry name" value="Na:dicarbo_symporter_sf"/>
</dbReference>
<dbReference type="PANTHER" id="PTHR11958">
    <property type="entry name" value="SODIUM/DICARBOXYLATE SYMPORTER-RELATED"/>
    <property type="match status" value="1"/>
</dbReference>
<evidence type="ECO:0000256" key="5">
    <source>
        <dbReference type="ARBA" id="ARBA00022989"/>
    </source>
</evidence>
<dbReference type="PROSITE" id="PS00714">
    <property type="entry name" value="NA_DICARBOXYL_SYMP_2"/>
    <property type="match status" value="1"/>
</dbReference>
<dbReference type="InterPro" id="IPR050746">
    <property type="entry name" value="DAACS"/>
</dbReference>
<evidence type="ECO:0000313" key="9">
    <source>
        <dbReference type="EMBL" id="SNR97878.1"/>
    </source>
</evidence>
<keyword evidence="2" id="KW-0813">Transport</keyword>
<feature type="transmembrane region" description="Helical" evidence="8">
    <location>
        <begin position="279"/>
        <end position="299"/>
    </location>
</feature>
<gene>
    <name evidence="9" type="ORF">SAMN06265376_10570</name>
</gene>
<keyword evidence="3 8" id="KW-0812">Transmembrane</keyword>
<dbReference type="PRINTS" id="PR00173">
    <property type="entry name" value="EDTRNSPORT"/>
</dbReference>
<feature type="transmembrane region" description="Helical" evidence="8">
    <location>
        <begin position="36"/>
        <end position="61"/>
    </location>
</feature>
<protein>
    <submittedName>
        <fullName evidence="9">Sodium:dicarboxylate symporter family protein</fullName>
    </submittedName>
</protein>
<dbReference type="SUPFAM" id="SSF118215">
    <property type="entry name" value="Proton glutamate symport protein"/>
    <property type="match status" value="1"/>
</dbReference>
<dbReference type="InterPro" id="IPR018107">
    <property type="entry name" value="Na-dicarboxylate_symporter_CS"/>
</dbReference>